<protein>
    <recommendedName>
        <fullName evidence="2">histidine kinase</fullName>
        <ecNumber evidence="2">2.7.13.3</ecNumber>
    </recommendedName>
</protein>
<evidence type="ECO:0000313" key="6">
    <source>
        <dbReference type="Proteomes" id="UP000177068"/>
    </source>
</evidence>
<proteinExistence type="predicted"/>
<dbReference type="EC" id="2.7.13.3" evidence="2"/>
<dbReference type="Pfam" id="PF02518">
    <property type="entry name" value="HATPase_c"/>
    <property type="match status" value="1"/>
</dbReference>
<dbReference type="Proteomes" id="UP000177068">
    <property type="component" value="Unassembled WGS sequence"/>
</dbReference>
<dbReference type="SUPFAM" id="SSF55874">
    <property type="entry name" value="ATPase domain of HSP90 chaperone/DNA topoisomerase II/histidine kinase"/>
    <property type="match status" value="1"/>
</dbReference>
<reference evidence="5 6" key="1">
    <citation type="journal article" date="2016" name="Nat. Commun.">
        <title>Thousands of microbial genomes shed light on interconnected biogeochemical processes in an aquifer system.</title>
        <authorList>
            <person name="Anantharaman K."/>
            <person name="Brown C.T."/>
            <person name="Hug L.A."/>
            <person name="Sharon I."/>
            <person name="Castelle C.J."/>
            <person name="Probst A.J."/>
            <person name="Thomas B.C."/>
            <person name="Singh A."/>
            <person name="Wilkins M.J."/>
            <person name="Karaoz U."/>
            <person name="Brodie E.L."/>
            <person name="Williams K.H."/>
            <person name="Hubbard S.S."/>
            <person name="Banfield J.F."/>
        </authorList>
    </citation>
    <scope>NUCLEOTIDE SEQUENCE [LARGE SCALE GENOMIC DNA]</scope>
</reference>
<organism evidence="5 6">
    <name type="scientific">Candidatus Zambryskibacteria bacterium RIFCSPLOWO2_01_FULL_47_14</name>
    <dbReference type="NCBI Taxonomy" id="1802763"/>
    <lineage>
        <taxon>Bacteria</taxon>
        <taxon>Candidatus Zambryskiibacteriota</taxon>
    </lineage>
</organism>
<comment type="caution">
    <text evidence="5">The sequence shown here is derived from an EMBL/GenBank/DDBJ whole genome shotgun (WGS) entry which is preliminary data.</text>
</comment>
<name>A0A1G2U8I7_9BACT</name>
<dbReference type="Gene3D" id="3.30.565.10">
    <property type="entry name" value="Histidine kinase-like ATPase, C-terminal domain"/>
    <property type="match status" value="1"/>
</dbReference>
<keyword evidence="3" id="KW-0597">Phosphoprotein</keyword>
<dbReference type="EMBL" id="MHWG01000011">
    <property type="protein sequence ID" value="OHB05776.1"/>
    <property type="molecule type" value="Genomic_DNA"/>
</dbReference>
<dbReference type="GO" id="GO:0000155">
    <property type="term" value="F:phosphorelay sensor kinase activity"/>
    <property type="evidence" value="ECO:0007669"/>
    <property type="project" value="TreeGrafter"/>
</dbReference>
<evidence type="ECO:0000256" key="1">
    <source>
        <dbReference type="ARBA" id="ARBA00000085"/>
    </source>
</evidence>
<dbReference type="PANTHER" id="PTHR43547">
    <property type="entry name" value="TWO-COMPONENT HISTIDINE KINASE"/>
    <property type="match status" value="1"/>
</dbReference>
<gene>
    <name evidence="5" type="ORF">A3A26_01625</name>
</gene>
<evidence type="ECO:0000256" key="3">
    <source>
        <dbReference type="ARBA" id="ARBA00022553"/>
    </source>
</evidence>
<evidence type="ECO:0000256" key="2">
    <source>
        <dbReference type="ARBA" id="ARBA00012438"/>
    </source>
</evidence>
<sequence length="60" mass="6391">MKNLFTEGGHGKDSVKVNVHSTGYGLYIAKKIVEAHGGKIWAESGGKGKGSRFVVEFPVS</sequence>
<dbReference type="PANTHER" id="PTHR43547:SF2">
    <property type="entry name" value="HYBRID SIGNAL TRANSDUCTION HISTIDINE KINASE C"/>
    <property type="match status" value="1"/>
</dbReference>
<comment type="catalytic activity">
    <reaction evidence="1">
        <text>ATP + protein L-histidine = ADP + protein N-phospho-L-histidine.</text>
        <dbReference type="EC" id="2.7.13.3"/>
    </reaction>
</comment>
<evidence type="ECO:0000313" key="5">
    <source>
        <dbReference type="EMBL" id="OHB05776.1"/>
    </source>
</evidence>
<dbReference type="AlphaFoldDB" id="A0A1G2U8I7"/>
<accession>A0A1G2U8I7</accession>
<dbReference type="PRINTS" id="PR00344">
    <property type="entry name" value="BCTRLSENSOR"/>
</dbReference>
<feature type="domain" description="Histidine kinase/HSP90-like ATPase" evidence="4">
    <location>
        <begin position="4"/>
        <end position="59"/>
    </location>
</feature>
<evidence type="ECO:0000259" key="4">
    <source>
        <dbReference type="Pfam" id="PF02518"/>
    </source>
</evidence>
<dbReference type="InterPro" id="IPR036890">
    <property type="entry name" value="HATPase_C_sf"/>
</dbReference>
<dbReference type="InterPro" id="IPR004358">
    <property type="entry name" value="Sig_transdc_His_kin-like_C"/>
</dbReference>
<dbReference type="InterPro" id="IPR003594">
    <property type="entry name" value="HATPase_dom"/>
</dbReference>